<sequence length="583" mass="62211">MYAYRQIEGTPLQADPALIRAVFGHAGAVGTGRGATVLLPPMPEYQGWTLPLPVLAVVALHDRVMPVWTRVQAHMAVRAAPVWHQWNTRRARATQQATAHARRIGTPLAARAGVVAQRLADRFNAIDYARDLSEGIGTARWYRGLGVMLSCALAAISMTPSFRPMVAGAASVTLPDSAAQYRLNTILPLAYGADVGARMGPTADVRLLAVMPDRPRIQTLATLSEGDSLIGMLQRAGVGSGDAMQLARLISPEINPDAIAPGTRFDLTLGRHDAPGMPRALESARFRARFDLNLAVVRHGDQWQVIRQPIPVDATPLRIRGVIGGSLYQSARAAGAPLRAIQQYLQAVDAHLSLDDLRQGATFDLIVAYRRTASGETEVGDLLYAGIEEDGRPRAQLLRFGPDGQLFNAANMTEERTRNALVMPVAGARITSNYGLRYHPVLGYTRMHSGTDLAAPWGAPVYAVADGVVNFVGPHGGHGNYIRLEHGGALATGYGHLSRFAVGGGMRVRAGQVIGYVGSTGLSTGPHLHYEVFRDGASIDPMSLRFTVHAGVDKAQLAAFRAALAQVLRVGPGAALGPVGAPR</sequence>
<dbReference type="PANTHER" id="PTHR21666:SF286">
    <property type="entry name" value="LIPOPROTEIN NLPD"/>
    <property type="match status" value="1"/>
</dbReference>
<dbReference type="EMBL" id="JAAAPO010000007">
    <property type="protein sequence ID" value="NBC37953.1"/>
    <property type="molecule type" value="Genomic_DNA"/>
</dbReference>
<keyword evidence="3" id="KW-1185">Reference proteome</keyword>
<reference evidence="3" key="1">
    <citation type="submission" date="2020-01" db="EMBL/GenBank/DDBJ databases">
        <title>Sphingomonas sp. strain CSW-10.</title>
        <authorList>
            <person name="Chen W.-M."/>
        </authorList>
    </citation>
    <scope>NUCLEOTIDE SEQUENCE [LARGE SCALE GENOMIC DNA]</scope>
    <source>
        <strain evidence="3">FSY-8</strain>
    </source>
</reference>
<dbReference type="Gene3D" id="3.10.450.350">
    <property type="match status" value="1"/>
</dbReference>
<dbReference type="RefSeq" id="WP_161720505.1">
    <property type="nucleotide sequence ID" value="NZ_JAAAPO010000007.1"/>
</dbReference>
<proteinExistence type="predicted"/>
<protein>
    <submittedName>
        <fullName evidence="2">Peptidoglycan DD-metalloendopeptidase family protein</fullName>
    </submittedName>
</protein>
<dbReference type="CDD" id="cd12797">
    <property type="entry name" value="M23_peptidase"/>
    <property type="match status" value="1"/>
</dbReference>
<comment type="caution">
    <text evidence="2">The sequence shown here is derived from an EMBL/GenBank/DDBJ whole genome shotgun (WGS) entry which is preliminary data.</text>
</comment>
<dbReference type="Proteomes" id="UP000753724">
    <property type="component" value="Unassembled WGS sequence"/>
</dbReference>
<evidence type="ECO:0000313" key="3">
    <source>
        <dbReference type="Proteomes" id="UP000753724"/>
    </source>
</evidence>
<dbReference type="PANTHER" id="PTHR21666">
    <property type="entry name" value="PEPTIDASE-RELATED"/>
    <property type="match status" value="1"/>
</dbReference>
<dbReference type="SUPFAM" id="SSF51261">
    <property type="entry name" value="Duplicated hybrid motif"/>
    <property type="match status" value="1"/>
</dbReference>
<dbReference type="InterPro" id="IPR050570">
    <property type="entry name" value="Cell_wall_metabolism_enzyme"/>
</dbReference>
<dbReference type="InterPro" id="IPR011055">
    <property type="entry name" value="Dup_hybrid_motif"/>
</dbReference>
<dbReference type="InterPro" id="IPR016047">
    <property type="entry name" value="M23ase_b-sheet_dom"/>
</dbReference>
<feature type="domain" description="M23ase beta-sheet core" evidence="1">
    <location>
        <begin position="446"/>
        <end position="541"/>
    </location>
</feature>
<dbReference type="Gene3D" id="2.70.70.10">
    <property type="entry name" value="Glucose Permease (Domain IIA)"/>
    <property type="match status" value="1"/>
</dbReference>
<accession>A0ABW9XHC3</accession>
<organism evidence="2 3">
    <name type="scientific">Novosphingobium ovatum</name>
    <dbReference type="NCBI Taxonomy" id="1908523"/>
    <lineage>
        <taxon>Bacteria</taxon>
        <taxon>Pseudomonadati</taxon>
        <taxon>Pseudomonadota</taxon>
        <taxon>Alphaproteobacteria</taxon>
        <taxon>Sphingomonadales</taxon>
        <taxon>Sphingomonadaceae</taxon>
        <taxon>Novosphingobium</taxon>
    </lineage>
</organism>
<evidence type="ECO:0000313" key="2">
    <source>
        <dbReference type="EMBL" id="NBC37953.1"/>
    </source>
</evidence>
<dbReference type="Pfam" id="PF01551">
    <property type="entry name" value="Peptidase_M23"/>
    <property type="match status" value="1"/>
</dbReference>
<gene>
    <name evidence="2" type="ORF">GTZ99_15465</name>
</gene>
<name>A0ABW9XHC3_9SPHN</name>
<evidence type="ECO:0000259" key="1">
    <source>
        <dbReference type="Pfam" id="PF01551"/>
    </source>
</evidence>